<dbReference type="EMBL" id="AIMB01000008">
    <property type="protein sequence ID" value="EJF89149.1"/>
    <property type="molecule type" value="Genomic_DNA"/>
</dbReference>
<dbReference type="eggNOG" id="COG2968">
    <property type="taxonomic scope" value="Bacteria"/>
</dbReference>
<dbReference type="InterPro" id="IPR007497">
    <property type="entry name" value="SIMPL/DUF541"/>
</dbReference>
<evidence type="ECO:0008006" key="4">
    <source>
        <dbReference type="Google" id="ProtNLM"/>
    </source>
</evidence>
<sequence>MTTTRLPLAPFAATSMLALATLTTLTTTQAVKAKEATQSQPTIVVSATGQTQTAPDMAVIHLAVVTNGKTAQDALIENNESMNNVLEAFKKSGIEEADLQTSGLSIYPVAVDTTTPSEAEQTYRVSNSLTVRIRDLDNAGKMFDQAMNLGINAVNGISFTNADQKPFYVVARKNAVAEAMEKAKTLAEAAHVKLGSVLSIHEENYSTGVTPRLMSASAKSDSANTNFTNGELDYSVNVTVKFAIEN</sequence>
<dbReference type="AlphaFoldDB" id="J0R0U4"/>
<feature type="chain" id="PRO_5003738571" description="26 kDa periplasmic immunogenic protein" evidence="1">
    <location>
        <begin position="21"/>
        <end position="246"/>
    </location>
</feature>
<proteinExistence type="predicted"/>
<gene>
    <name evidence="2" type="ORF">ME5_01700</name>
</gene>
<name>J0R0U4_9HYPH</name>
<reference evidence="2 3" key="1">
    <citation type="submission" date="2012-03" db="EMBL/GenBank/DDBJ databases">
        <title>The Genome Sequence of Bartonella tamiae Th239.</title>
        <authorList>
            <consortium name="The Broad Institute Genome Sequencing Platform"/>
            <consortium name="The Broad Institute Genome Sequencing Center for Infectious Disease"/>
            <person name="Feldgarden M."/>
            <person name="Kirby J."/>
            <person name="Kosoy M."/>
            <person name="Birtles R."/>
            <person name="Probert W.S."/>
            <person name="Chiaraviglio L."/>
            <person name="Young S.K."/>
            <person name="Zeng Q."/>
            <person name="Gargeya S."/>
            <person name="Fitzgerald M."/>
            <person name="Haas B."/>
            <person name="Abouelleil A."/>
            <person name="Alvarado L."/>
            <person name="Arachchi H.M."/>
            <person name="Berlin A."/>
            <person name="Chapman S.B."/>
            <person name="Gearin G."/>
            <person name="Goldberg J."/>
            <person name="Griggs A."/>
            <person name="Gujja S."/>
            <person name="Hansen M."/>
            <person name="Heiman D."/>
            <person name="Howarth C."/>
            <person name="Larimer J."/>
            <person name="Lui A."/>
            <person name="MacDonald P.J.P."/>
            <person name="McCowen C."/>
            <person name="Montmayeur A."/>
            <person name="Murphy C."/>
            <person name="Neiman D."/>
            <person name="Pearson M."/>
            <person name="Priest M."/>
            <person name="Roberts A."/>
            <person name="Saif S."/>
            <person name="Shea T."/>
            <person name="Sisk P."/>
            <person name="Stolte C."/>
            <person name="Sykes S."/>
            <person name="Wortman J."/>
            <person name="Nusbaum C."/>
            <person name="Birren B."/>
        </authorList>
    </citation>
    <scope>NUCLEOTIDE SEQUENCE [LARGE SCALE GENOMIC DNA]</scope>
    <source>
        <strain evidence="2 3">Th239</strain>
    </source>
</reference>
<accession>J0R0U4</accession>
<dbReference type="PANTHER" id="PTHR34387">
    <property type="entry name" value="SLR1258 PROTEIN"/>
    <property type="match status" value="1"/>
</dbReference>
<dbReference type="GO" id="GO:0006974">
    <property type="term" value="P:DNA damage response"/>
    <property type="evidence" value="ECO:0007669"/>
    <property type="project" value="TreeGrafter"/>
</dbReference>
<dbReference type="PANTHER" id="PTHR34387:SF2">
    <property type="entry name" value="SLR1258 PROTEIN"/>
    <property type="match status" value="1"/>
</dbReference>
<evidence type="ECO:0000256" key="1">
    <source>
        <dbReference type="SAM" id="SignalP"/>
    </source>
</evidence>
<keyword evidence="1" id="KW-0732">Signal</keyword>
<feature type="signal peptide" evidence="1">
    <location>
        <begin position="1"/>
        <end position="20"/>
    </location>
</feature>
<dbReference type="Gene3D" id="3.30.70.2970">
    <property type="entry name" value="Protein of unknown function (DUF541), domain 2"/>
    <property type="match status" value="1"/>
</dbReference>
<protein>
    <recommendedName>
        <fullName evidence="4">26 kDa periplasmic immunogenic protein</fullName>
    </recommendedName>
</protein>
<keyword evidence="3" id="KW-1185">Reference proteome</keyword>
<dbReference type="HOGENOM" id="CLU_080344_4_0_5"/>
<dbReference type="Proteomes" id="UP000008952">
    <property type="component" value="Unassembled WGS sequence"/>
</dbReference>
<organism evidence="2 3">
    <name type="scientific">Bartonella tamiae Th239</name>
    <dbReference type="NCBI Taxonomy" id="1094558"/>
    <lineage>
        <taxon>Bacteria</taxon>
        <taxon>Pseudomonadati</taxon>
        <taxon>Pseudomonadota</taxon>
        <taxon>Alphaproteobacteria</taxon>
        <taxon>Hyphomicrobiales</taxon>
        <taxon>Bartonellaceae</taxon>
        <taxon>Bartonella</taxon>
    </lineage>
</organism>
<evidence type="ECO:0000313" key="2">
    <source>
        <dbReference type="EMBL" id="EJF89149.1"/>
    </source>
</evidence>
<dbReference type="InterPro" id="IPR052022">
    <property type="entry name" value="26kDa_periplasmic_antigen"/>
</dbReference>
<evidence type="ECO:0000313" key="3">
    <source>
        <dbReference type="Proteomes" id="UP000008952"/>
    </source>
</evidence>
<comment type="caution">
    <text evidence="2">The sequence shown here is derived from an EMBL/GenBank/DDBJ whole genome shotgun (WGS) entry which is preliminary data.</text>
</comment>
<dbReference type="PATRIC" id="fig|1094558.3.peg.1825"/>
<dbReference type="RefSeq" id="WP_008040277.1">
    <property type="nucleotide sequence ID" value="NZ_JH725147.1"/>
</dbReference>
<dbReference type="Gene3D" id="3.30.110.170">
    <property type="entry name" value="Protein of unknown function (DUF541), domain 1"/>
    <property type="match status" value="1"/>
</dbReference>
<dbReference type="OrthoDB" id="9813144at2"/>
<dbReference type="Pfam" id="PF04402">
    <property type="entry name" value="SIMPL"/>
    <property type="match status" value="1"/>
</dbReference>